<dbReference type="AlphaFoldDB" id="Q9FYR0"/>
<proteinExistence type="predicted"/>
<organism evidence="1">
    <name type="scientific">Arabidopsis thaliana</name>
    <name type="common">Mouse-ear cress</name>
    <dbReference type="NCBI Taxonomy" id="3702"/>
    <lineage>
        <taxon>Eukaryota</taxon>
        <taxon>Viridiplantae</taxon>
        <taxon>Streptophyta</taxon>
        <taxon>Embryophyta</taxon>
        <taxon>Tracheophyta</taxon>
        <taxon>Spermatophyta</taxon>
        <taxon>Magnoliopsida</taxon>
        <taxon>eudicotyledons</taxon>
        <taxon>Gunneridae</taxon>
        <taxon>Pentapetalae</taxon>
        <taxon>rosids</taxon>
        <taxon>malvids</taxon>
        <taxon>Brassicales</taxon>
        <taxon>Brassicaceae</taxon>
        <taxon>Camelineae</taxon>
        <taxon>Arabidopsis</taxon>
    </lineage>
</organism>
<accession>Q9FYR0</accession>
<sequence>MAGNYNHGGSGGFYRDWMYKRFDIVTGNLSTEYVVEVEEFMTFANSQPIVQCVRMKNTSSRVEELVVICLIKDLFGINMEKN</sequence>
<evidence type="ECO:0000313" key="1">
    <source>
        <dbReference type="EMBL" id="BAB10019.1"/>
    </source>
</evidence>
<name>Q9FYR0_ARATH</name>
<reference evidence="1" key="1">
    <citation type="submission" date="1999-09" db="EMBL/GenBank/DDBJ databases">
        <title>Structural analysis of Arabidopsis thaliana chromosome 5. XI.</title>
        <authorList>
            <person name="Kaneko T."/>
            <person name="Katoh T."/>
            <person name="Asamizu E."/>
            <person name="Sato S."/>
            <person name="Nakamura Y."/>
            <person name="Kotani H."/>
            <person name="Tabata S."/>
        </authorList>
    </citation>
    <scope>NUCLEOTIDE SEQUENCE</scope>
</reference>
<dbReference type="EMBL" id="AP000421">
    <property type="protein sequence ID" value="BAB10019.1"/>
    <property type="molecule type" value="Genomic_DNA"/>
</dbReference>
<protein>
    <submittedName>
        <fullName evidence="1">Similarity to TNP2-like transposon protein</fullName>
    </submittedName>
</protein>